<dbReference type="Proteomes" id="UP000017831">
    <property type="component" value="Unassembled WGS sequence"/>
</dbReference>
<dbReference type="EMBL" id="AQHY01000019">
    <property type="protein sequence ID" value="EOA55507.1"/>
    <property type="molecule type" value="Genomic_DNA"/>
</dbReference>
<evidence type="ECO:0000313" key="2">
    <source>
        <dbReference type="EMBL" id="EOA55507.1"/>
    </source>
</evidence>
<dbReference type="PATRIC" id="fig|1121098.3.peg.1512"/>
<reference evidence="2 3" key="1">
    <citation type="submission" date="2013-04" db="EMBL/GenBank/DDBJ databases">
        <title>The Genome Sequence of Bacteroides massiliensis DSM 17679.</title>
        <authorList>
            <consortium name="The Broad Institute Genomics Platform"/>
            <person name="Earl A."/>
            <person name="Ward D."/>
            <person name="Feldgarden M."/>
            <person name="Gevers D."/>
            <person name="Martens E."/>
            <person name="Fenner L."/>
            <person name="Roux V."/>
            <person name="Mallet M.N."/>
            <person name="Raoult D."/>
            <person name="Walker B."/>
            <person name="Young S."/>
            <person name="Zeng Q."/>
            <person name="Gargeya S."/>
            <person name="Fitzgerald M."/>
            <person name="Haas B."/>
            <person name="Abouelleil A."/>
            <person name="Allen A.W."/>
            <person name="Alvarado L."/>
            <person name="Arachchi H.M."/>
            <person name="Berlin A.M."/>
            <person name="Chapman S.B."/>
            <person name="Gainer-Dewar J."/>
            <person name="Goldberg J."/>
            <person name="Griggs A."/>
            <person name="Gujja S."/>
            <person name="Hansen M."/>
            <person name="Howarth C."/>
            <person name="Imamovic A."/>
            <person name="Ireland A."/>
            <person name="Larimer J."/>
            <person name="McCowan C."/>
            <person name="Murphy C."/>
            <person name="Pearson M."/>
            <person name="Poon T.W."/>
            <person name="Priest M."/>
            <person name="Roberts A."/>
            <person name="Saif S."/>
            <person name="Shea T."/>
            <person name="Sisk P."/>
            <person name="Sykes S."/>
            <person name="Wortman J."/>
            <person name="Nusbaum C."/>
            <person name="Birren B."/>
        </authorList>
    </citation>
    <scope>NUCLEOTIDE SEQUENCE [LARGE SCALE GENOMIC DNA]</scope>
    <source>
        <strain evidence="3">B84634 / Timone 84634 / DSM 17679 / JCM 13223</strain>
    </source>
</reference>
<accession>U6RHH6</accession>
<gene>
    <name evidence="2" type="ORF">HMPREF1534_01493</name>
</gene>
<evidence type="ECO:0000256" key="1">
    <source>
        <dbReference type="SAM" id="SignalP"/>
    </source>
</evidence>
<sequence length="143" mass="16571">MKLLKFIGMLLIAMIMCVNFIACGDDENSEKLDLSLLEGTWYVTHEVYYDYVDGKIDWSKVVYEASPTLGVSEPRVFSKDVDGIYYYNGEKIIINNSQFVTSSNDRVTIESLTPHKMVIAWEDDIFCDDEGEWAFVYYTLERK</sequence>
<dbReference type="RefSeq" id="WP_005939127.1">
    <property type="nucleotide sequence ID" value="NZ_KB890375.1"/>
</dbReference>
<evidence type="ECO:0000313" key="3">
    <source>
        <dbReference type="Proteomes" id="UP000017831"/>
    </source>
</evidence>
<evidence type="ECO:0008006" key="4">
    <source>
        <dbReference type="Google" id="ProtNLM"/>
    </source>
</evidence>
<organism evidence="2 3">
    <name type="scientific">Phocaeicola massiliensis B84634 = Timone 84634 = DSM 17679 = JCM 13223</name>
    <dbReference type="NCBI Taxonomy" id="1121098"/>
    <lineage>
        <taxon>Bacteria</taxon>
        <taxon>Pseudomonadati</taxon>
        <taxon>Bacteroidota</taxon>
        <taxon>Bacteroidia</taxon>
        <taxon>Bacteroidales</taxon>
        <taxon>Bacteroidaceae</taxon>
        <taxon>Phocaeicola</taxon>
    </lineage>
</organism>
<protein>
    <recommendedName>
        <fullName evidence="4">Lipocalin-like domain-containing protein</fullName>
    </recommendedName>
</protein>
<keyword evidence="3" id="KW-1185">Reference proteome</keyword>
<dbReference type="GeneID" id="60062519"/>
<feature type="chain" id="PRO_5004676681" description="Lipocalin-like domain-containing protein" evidence="1">
    <location>
        <begin position="25"/>
        <end position="143"/>
    </location>
</feature>
<dbReference type="AlphaFoldDB" id="U6RHH6"/>
<proteinExistence type="predicted"/>
<comment type="caution">
    <text evidence="2">The sequence shown here is derived from an EMBL/GenBank/DDBJ whole genome shotgun (WGS) entry which is preliminary data.</text>
</comment>
<dbReference type="OrthoDB" id="1042836at2"/>
<name>U6RHH6_9BACT</name>
<keyword evidence="1" id="KW-0732">Signal</keyword>
<dbReference type="HOGENOM" id="CLU_120341_0_0_10"/>
<feature type="signal peptide" evidence="1">
    <location>
        <begin position="1"/>
        <end position="24"/>
    </location>
</feature>